<dbReference type="PANTHER" id="PTHR35526:SF3">
    <property type="entry name" value="ANTI-SIGMA-F FACTOR RSBW"/>
    <property type="match status" value="1"/>
</dbReference>
<dbReference type="SUPFAM" id="SSF55874">
    <property type="entry name" value="ATPase domain of HSP90 chaperone/DNA topoisomerase II/histidine kinase"/>
    <property type="match status" value="1"/>
</dbReference>
<evidence type="ECO:0000313" key="4">
    <source>
        <dbReference type="Proteomes" id="UP000248889"/>
    </source>
</evidence>
<dbReference type="InterPro" id="IPR036890">
    <property type="entry name" value="HATPase_C_sf"/>
</dbReference>
<dbReference type="AlphaFoldDB" id="A0A2X0IQF0"/>
<protein>
    <submittedName>
        <fullName evidence="3">ATP-binding protein</fullName>
    </submittedName>
</protein>
<dbReference type="GO" id="GO:0004674">
    <property type="term" value="F:protein serine/threonine kinase activity"/>
    <property type="evidence" value="ECO:0007669"/>
    <property type="project" value="UniProtKB-KW"/>
</dbReference>
<dbReference type="EMBL" id="QKYN01000018">
    <property type="protein sequence ID" value="RAG86867.1"/>
    <property type="molecule type" value="Genomic_DNA"/>
</dbReference>
<organism evidence="3 4">
    <name type="scientific">Streptacidiphilus pinicola</name>
    <dbReference type="NCBI Taxonomy" id="2219663"/>
    <lineage>
        <taxon>Bacteria</taxon>
        <taxon>Bacillati</taxon>
        <taxon>Actinomycetota</taxon>
        <taxon>Actinomycetes</taxon>
        <taxon>Kitasatosporales</taxon>
        <taxon>Streptomycetaceae</taxon>
        <taxon>Streptacidiphilus</taxon>
    </lineage>
</organism>
<evidence type="ECO:0000256" key="1">
    <source>
        <dbReference type="ARBA" id="ARBA00022527"/>
    </source>
</evidence>
<reference evidence="3 4" key="1">
    <citation type="submission" date="2018-06" db="EMBL/GenBank/DDBJ databases">
        <title>Streptacidiphilus pinicola sp. nov., isolated from pine grove soil.</title>
        <authorList>
            <person name="Roh S.G."/>
            <person name="Park S."/>
            <person name="Kim M.-K."/>
            <person name="Yun B.-R."/>
            <person name="Park J."/>
            <person name="Kim M.J."/>
            <person name="Kim Y.S."/>
            <person name="Kim S.B."/>
        </authorList>
    </citation>
    <scope>NUCLEOTIDE SEQUENCE [LARGE SCALE GENOMIC DNA]</scope>
    <source>
        <strain evidence="3 4">MMS16-CNU450</strain>
    </source>
</reference>
<gene>
    <name evidence="3" type="ORF">DN069_04205</name>
</gene>
<proteinExistence type="predicted"/>
<keyword evidence="4" id="KW-1185">Reference proteome</keyword>
<dbReference type="Proteomes" id="UP000248889">
    <property type="component" value="Unassembled WGS sequence"/>
</dbReference>
<keyword evidence="3" id="KW-0067">ATP-binding</keyword>
<dbReference type="PANTHER" id="PTHR35526">
    <property type="entry name" value="ANTI-SIGMA-F FACTOR RSBW-RELATED"/>
    <property type="match status" value="1"/>
</dbReference>
<dbReference type="InterPro" id="IPR003594">
    <property type="entry name" value="HATPase_dom"/>
</dbReference>
<keyword evidence="1" id="KW-0808">Transferase</keyword>
<evidence type="ECO:0000313" key="3">
    <source>
        <dbReference type="EMBL" id="RAG86867.1"/>
    </source>
</evidence>
<comment type="caution">
    <text evidence="3">The sequence shown here is derived from an EMBL/GenBank/DDBJ whole genome shotgun (WGS) entry which is preliminary data.</text>
</comment>
<keyword evidence="1" id="KW-0418">Kinase</keyword>
<feature type="domain" description="Histidine kinase/HSP90-like ATPase" evidence="2">
    <location>
        <begin position="50"/>
        <end position="138"/>
    </location>
</feature>
<sequence length="145" mass="15684">MEQAGGSTHGSETDRLALAGASGVVGRCRDFVHASLAARGWLDDPDEERRAVVEDVMLMTSELVTNACLHAGGPREVSVRDAGRSRLRVEVVDASPQRPTLRTLEAPAHPGGHGLRVVDRLASRWGSEPRPEGKAVWFEIERPTV</sequence>
<dbReference type="GO" id="GO:0005524">
    <property type="term" value="F:ATP binding"/>
    <property type="evidence" value="ECO:0007669"/>
    <property type="project" value="UniProtKB-KW"/>
</dbReference>
<accession>A0A2X0IQF0</accession>
<dbReference type="CDD" id="cd16936">
    <property type="entry name" value="HATPase_RsbW-like"/>
    <property type="match status" value="1"/>
</dbReference>
<dbReference type="OrthoDB" id="3479886at2"/>
<name>A0A2X0IQF0_9ACTN</name>
<keyword evidence="3" id="KW-0547">Nucleotide-binding</keyword>
<evidence type="ECO:0000259" key="2">
    <source>
        <dbReference type="Pfam" id="PF13581"/>
    </source>
</evidence>
<dbReference type="Gene3D" id="3.30.565.10">
    <property type="entry name" value="Histidine kinase-like ATPase, C-terminal domain"/>
    <property type="match status" value="1"/>
</dbReference>
<dbReference type="RefSeq" id="WP_111499448.1">
    <property type="nucleotide sequence ID" value="NZ_QKYN01000018.1"/>
</dbReference>
<keyword evidence="1" id="KW-0723">Serine/threonine-protein kinase</keyword>
<dbReference type="Pfam" id="PF13581">
    <property type="entry name" value="HATPase_c_2"/>
    <property type="match status" value="1"/>
</dbReference>
<dbReference type="InterPro" id="IPR050267">
    <property type="entry name" value="Anti-sigma-factor_SerPK"/>
</dbReference>